<gene>
    <name evidence="2" type="ORF">BCV72DRAFT_84358</name>
</gene>
<evidence type="ECO:0000256" key="1">
    <source>
        <dbReference type="SAM" id="Phobius"/>
    </source>
</evidence>
<accession>A0A1X0R9I3</accession>
<dbReference type="AlphaFoldDB" id="A0A1X0R9I3"/>
<keyword evidence="1" id="KW-0472">Membrane</keyword>
<dbReference type="VEuPathDB" id="FungiDB:BCV72DRAFT_84358"/>
<dbReference type="EMBL" id="KV921885">
    <property type="protein sequence ID" value="ORE08663.1"/>
    <property type="molecule type" value="Genomic_DNA"/>
</dbReference>
<keyword evidence="1" id="KW-0812">Transmembrane</keyword>
<evidence type="ECO:0000313" key="2">
    <source>
        <dbReference type="EMBL" id="ORE08663.1"/>
    </source>
</evidence>
<proteinExistence type="predicted"/>
<sequence>MFPEAAHMQYSTDSFIMPGRQASTHSQSTLEVGLHTFHPRLKSSIVWIDDEYKELNTLKEIPLADRNNKMLFLSLRGICNMVTMLFIIGLILFLFIYPLANK</sequence>
<feature type="transmembrane region" description="Helical" evidence="1">
    <location>
        <begin position="78"/>
        <end position="100"/>
    </location>
</feature>
<name>A0A1X0R9I3_RHIZD</name>
<dbReference type="OrthoDB" id="2267026at2759"/>
<organism evidence="2">
    <name type="scientific">Rhizopus microsporus var. microsporus</name>
    <dbReference type="NCBI Taxonomy" id="86635"/>
    <lineage>
        <taxon>Eukaryota</taxon>
        <taxon>Fungi</taxon>
        <taxon>Fungi incertae sedis</taxon>
        <taxon>Mucoromycota</taxon>
        <taxon>Mucoromycotina</taxon>
        <taxon>Mucoromycetes</taxon>
        <taxon>Mucorales</taxon>
        <taxon>Mucorineae</taxon>
        <taxon>Rhizopodaceae</taxon>
        <taxon>Rhizopus</taxon>
    </lineage>
</organism>
<reference evidence="2" key="1">
    <citation type="journal article" date="2016" name="Proc. Natl. Acad. Sci. U.S.A.">
        <title>Lipid metabolic changes in an early divergent fungus govern the establishment of a mutualistic symbiosis with endobacteria.</title>
        <authorList>
            <person name="Lastovetsky O.A."/>
            <person name="Gaspar M.L."/>
            <person name="Mondo S.J."/>
            <person name="LaButti K.M."/>
            <person name="Sandor L."/>
            <person name="Grigoriev I.V."/>
            <person name="Henry S.A."/>
            <person name="Pawlowska T.E."/>
        </authorList>
    </citation>
    <scope>NUCLEOTIDE SEQUENCE [LARGE SCALE GENOMIC DNA]</scope>
    <source>
        <strain evidence="2">ATCC 52814</strain>
    </source>
</reference>
<protein>
    <submittedName>
        <fullName evidence="2">Uncharacterized protein</fullName>
    </submittedName>
</protein>
<keyword evidence="1" id="KW-1133">Transmembrane helix</keyword>
<dbReference type="Proteomes" id="UP000242414">
    <property type="component" value="Unassembled WGS sequence"/>
</dbReference>